<dbReference type="AlphaFoldDB" id="A0AAX0U3K0"/>
<name>A0AAX0U3K0_BURPE</name>
<comment type="caution">
    <text evidence="2">The sequence shown here is derived from an EMBL/GenBank/DDBJ whole genome shotgun (WGS) entry which is preliminary data.</text>
</comment>
<proteinExistence type="predicted"/>
<organism evidence="2 3">
    <name type="scientific">Burkholderia pseudomallei</name>
    <name type="common">Pseudomonas pseudomallei</name>
    <dbReference type="NCBI Taxonomy" id="28450"/>
    <lineage>
        <taxon>Bacteria</taxon>
        <taxon>Pseudomonadati</taxon>
        <taxon>Pseudomonadota</taxon>
        <taxon>Betaproteobacteria</taxon>
        <taxon>Burkholderiales</taxon>
        <taxon>Burkholderiaceae</taxon>
        <taxon>Burkholderia</taxon>
        <taxon>pseudomallei group</taxon>
    </lineage>
</organism>
<accession>A0AAX0U3K0</accession>
<reference evidence="2 3" key="1">
    <citation type="submission" date="2017-11" db="EMBL/GenBank/DDBJ databases">
        <title>Molecular characterization of Burkholderia pseudomallei and closely related isolates from Vietnam.</title>
        <authorList>
            <person name="Ustinov D.V."/>
            <person name="Antonov A.S."/>
            <person name="Avdusheva E.F."/>
            <person name="Shpak I.M."/>
            <person name="Zakharova I.B."/>
            <person name="Thi L.A."/>
            <person name="Teteryatnikova N."/>
            <person name="Lopasteyskaya Y.A."/>
            <person name="Kuzyutina J.A."/>
            <person name="Ngo T.N."/>
            <person name="Victorov D.V."/>
        </authorList>
    </citation>
    <scope>NUCLEOTIDE SEQUENCE [LARGE SCALE GENOMIC DNA]</scope>
    <source>
        <strain evidence="2 3">V1512</strain>
    </source>
</reference>
<feature type="region of interest" description="Disordered" evidence="1">
    <location>
        <begin position="1"/>
        <end position="91"/>
    </location>
</feature>
<dbReference type="Proteomes" id="UP000231878">
    <property type="component" value="Unassembled WGS sequence"/>
</dbReference>
<feature type="compositionally biased region" description="Basic residues" evidence="1">
    <location>
        <begin position="28"/>
        <end position="43"/>
    </location>
</feature>
<feature type="compositionally biased region" description="Basic and acidic residues" evidence="1">
    <location>
        <begin position="69"/>
        <end position="91"/>
    </location>
</feature>
<evidence type="ECO:0000256" key="1">
    <source>
        <dbReference type="SAM" id="MobiDB-lite"/>
    </source>
</evidence>
<protein>
    <submittedName>
        <fullName evidence="2">Uncharacterized protein</fullName>
    </submittedName>
</protein>
<dbReference type="EMBL" id="PHRB01000037">
    <property type="protein sequence ID" value="PJO62971.1"/>
    <property type="molecule type" value="Genomic_DNA"/>
</dbReference>
<evidence type="ECO:0000313" key="3">
    <source>
        <dbReference type="Proteomes" id="UP000231878"/>
    </source>
</evidence>
<gene>
    <name evidence="2" type="ORF">CWD88_28315</name>
</gene>
<sequence length="91" mass="9988">MRRVSARRSPNVREARMSGNGCVNLYRRAAHRPRADRKGRRPKTGGGAGDNRCTAAHRPHAPASVDNGGRPDNDRIAHRKSHITDRSGIDA</sequence>
<evidence type="ECO:0000313" key="2">
    <source>
        <dbReference type="EMBL" id="PJO62971.1"/>
    </source>
</evidence>